<sequence>MELVEIAGQLSIFDIDETKNKLYEVLEANGYYCEIRSYYLHNDYLGEVKYFFVRTTDDTIIDMCLSQFPEVFAVYEGFNEVQIKKIYKGRLQ</sequence>
<protein>
    <submittedName>
        <fullName evidence="2">Uncharacterized protein</fullName>
    </submittedName>
</protein>
<evidence type="ECO:0000313" key="4">
    <source>
        <dbReference type="Proteomes" id="UP000501107"/>
    </source>
</evidence>
<proteinExistence type="predicted"/>
<name>A0A0B5N741_BACTU</name>
<reference evidence="2 4" key="2">
    <citation type="submission" date="2020-05" db="EMBL/GenBank/DDBJ databases">
        <title>FDA dAtabase for Regulatory Grade micrObial Sequences (FDA-ARGOS): Supporting development and validation of Infectious Disease Dx tests.</title>
        <authorList>
            <person name="Nelson B."/>
            <person name="Plummer A."/>
            <person name="Tallon L."/>
            <person name="Sadzewicz L."/>
            <person name="Zhao X."/>
            <person name="Vavikolanu K."/>
            <person name="Mehta A."/>
            <person name="Aluvathingal J."/>
            <person name="Nadendla S."/>
            <person name="Myers T."/>
            <person name="Yan Y."/>
            <person name="Sichtig H."/>
        </authorList>
    </citation>
    <scope>NUCLEOTIDE SEQUENCE [LARGE SCALE GENOMIC DNA]</scope>
    <source>
        <strain evidence="2 4">FDAARGOS_795</strain>
        <plasmid evidence="2 4">unnamed1</plasmid>
    </source>
</reference>
<organism evidence="2 4">
    <name type="scientific">Bacillus thuringiensis</name>
    <dbReference type="NCBI Taxonomy" id="1428"/>
    <lineage>
        <taxon>Bacteria</taxon>
        <taxon>Bacillati</taxon>
        <taxon>Bacillota</taxon>
        <taxon>Bacilli</taxon>
        <taxon>Bacillales</taxon>
        <taxon>Bacillaceae</taxon>
        <taxon>Bacillus</taxon>
        <taxon>Bacillus cereus group</taxon>
    </lineage>
</organism>
<evidence type="ECO:0000313" key="2">
    <source>
        <dbReference type="EMBL" id="QKH22432.1"/>
    </source>
</evidence>
<dbReference type="KEGG" id="btw:BF38_6118"/>
<dbReference type="Proteomes" id="UP000501107">
    <property type="component" value="Plasmid unnamed1"/>
</dbReference>
<geneLocation type="plasmid" evidence="2 4">
    <name>unnamed1</name>
</geneLocation>
<evidence type="ECO:0000313" key="1">
    <source>
        <dbReference type="EMBL" id="AJG73639.1"/>
    </source>
</evidence>
<gene>
    <name evidence="1" type="ORF">BF38_6118</name>
    <name evidence="2" type="ORF">FOC89_00160</name>
</gene>
<dbReference type="Proteomes" id="UP000031876">
    <property type="component" value="Plasmid 3"/>
</dbReference>
<dbReference type="AlphaFoldDB" id="A0A0B5N741"/>
<dbReference type="RefSeq" id="WP_000424230.1">
    <property type="nucleotide sequence ID" value="NZ_CP009332.1"/>
</dbReference>
<dbReference type="EMBL" id="CP053977">
    <property type="protein sequence ID" value="QKH22432.1"/>
    <property type="molecule type" value="Genomic_DNA"/>
</dbReference>
<reference evidence="1 3" key="1">
    <citation type="journal article" date="2015" name="Genome Announc.">
        <title>Complete genome sequences for 35 biothreat assay-relevant bacillus species.</title>
        <authorList>
            <person name="Johnson S.L."/>
            <person name="Daligault H.E."/>
            <person name="Davenport K.W."/>
            <person name="Jaissle J."/>
            <person name="Frey K.G."/>
            <person name="Ladner J.T."/>
            <person name="Broomall S.M."/>
            <person name="Bishop-Lilly K.A."/>
            <person name="Bruce D.C."/>
            <person name="Gibbons H.S."/>
            <person name="Coyne S.R."/>
            <person name="Lo C.C."/>
            <person name="Meincke L."/>
            <person name="Munk A.C."/>
            <person name="Koroleva G.I."/>
            <person name="Rosenzweig C.N."/>
            <person name="Palacios G.F."/>
            <person name="Redden C.L."/>
            <person name="Minogue T.D."/>
            <person name="Chain P.S."/>
        </authorList>
    </citation>
    <scope>NUCLEOTIDE SEQUENCE [LARGE SCALE GENOMIC DNA]</scope>
    <source>
        <strain evidence="1 3">HD1011</strain>
        <plasmid evidence="1 3">3</plasmid>
    </source>
</reference>
<keyword evidence="2" id="KW-0614">Plasmid</keyword>
<evidence type="ECO:0000313" key="3">
    <source>
        <dbReference type="Proteomes" id="UP000031876"/>
    </source>
</evidence>
<dbReference type="EMBL" id="CP009332">
    <property type="protein sequence ID" value="AJG73639.1"/>
    <property type="molecule type" value="Genomic_DNA"/>
</dbReference>
<geneLocation type="plasmid" evidence="1 3">
    <name>3</name>
</geneLocation>
<accession>A0A0B5N741</accession>